<protein>
    <submittedName>
        <fullName evidence="6">RND family efflux transporter MFP subunit</fullName>
    </submittedName>
</protein>
<evidence type="ECO:0000256" key="3">
    <source>
        <dbReference type="SAM" id="SignalP"/>
    </source>
</evidence>
<dbReference type="Proteomes" id="UP000294650">
    <property type="component" value="Unassembled WGS sequence"/>
</dbReference>
<evidence type="ECO:0000313" key="7">
    <source>
        <dbReference type="Proteomes" id="UP000294650"/>
    </source>
</evidence>
<evidence type="ECO:0000256" key="1">
    <source>
        <dbReference type="ARBA" id="ARBA00009477"/>
    </source>
</evidence>
<dbReference type="SUPFAM" id="SSF111369">
    <property type="entry name" value="HlyD-like secretion proteins"/>
    <property type="match status" value="2"/>
</dbReference>
<dbReference type="InterPro" id="IPR058637">
    <property type="entry name" value="YknX-like_C"/>
</dbReference>
<sequence length="393" mass="42877">MKRFSIITGMIFLILTGCAQNTENQSDQPDPITPVEVARVIKGDLQKEHEIFGRAIPGDSEAVIPKVSGELTEIHIQKGDVVEKGQLLARVDPESIQNQIELQQIAVTQAQTQLDQAISSKEAAETALDNARDQRADAEENVEQASDDPAAAEAARQQLKQAENAVSQAEQNLEQAEFGVEQARIQLQQAQTQLQQTKSQMETASITAGMSGIVTEVNGKEGGFASNTQPFATIISLNPIKIQANIGADELPLFQDRENVAVYIYPLQQSHDAAITYISPVVNDSGMYTVEAELENKNQEIKPGMMAGFQLPQTTVKDQLLVPTSAVVEQGESSYVFMVENDRAVQKQVKMIETQTEFTAIEGDLKPGDQVVTKGQLTLSDGNKVQVMKEAQQ</sequence>
<dbReference type="EMBL" id="SMAN01000002">
    <property type="protein sequence ID" value="TCT26440.1"/>
    <property type="molecule type" value="Genomic_DNA"/>
</dbReference>
<feature type="domain" description="YknX-like C-terminal permuted SH3-like" evidence="5">
    <location>
        <begin position="321"/>
        <end position="387"/>
    </location>
</feature>
<dbReference type="NCBIfam" id="TIGR01730">
    <property type="entry name" value="RND_mfp"/>
    <property type="match status" value="1"/>
</dbReference>
<comment type="caution">
    <text evidence="6">The sequence shown here is derived from an EMBL/GenBank/DDBJ whole genome shotgun (WGS) entry which is preliminary data.</text>
</comment>
<reference evidence="6 7" key="1">
    <citation type="submission" date="2019-03" db="EMBL/GenBank/DDBJ databases">
        <title>Genomic Encyclopedia of Type Strains, Phase IV (KMG-IV): sequencing the most valuable type-strain genomes for metagenomic binning, comparative biology and taxonomic classification.</title>
        <authorList>
            <person name="Goeker M."/>
        </authorList>
    </citation>
    <scope>NUCLEOTIDE SEQUENCE [LARGE SCALE GENOMIC DNA]</scope>
    <source>
        <strain evidence="6 7">DSM 25894</strain>
    </source>
</reference>
<keyword evidence="7" id="KW-1185">Reference proteome</keyword>
<comment type="similarity">
    <text evidence="1">Belongs to the membrane fusion protein (MFP) (TC 8.A.1) family.</text>
</comment>
<dbReference type="Gene3D" id="1.20.5.340">
    <property type="match status" value="1"/>
</dbReference>
<keyword evidence="3" id="KW-0732">Signal</keyword>
<feature type="domain" description="Multidrug resistance protein MdtA-like barrel-sandwich hybrid" evidence="4">
    <location>
        <begin position="63"/>
        <end position="235"/>
    </location>
</feature>
<name>A0A4R3ND97_9BACI</name>
<gene>
    <name evidence="6" type="ORF">EDD68_102142</name>
</gene>
<feature type="region of interest" description="Disordered" evidence="2">
    <location>
        <begin position="130"/>
        <end position="151"/>
    </location>
</feature>
<dbReference type="PANTHER" id="PTHR30469">
    <property type="entry name" value="MULTIDRUG RESISTANCE PROTEIN MDTA"/>
    <property type="match status" value="1"/>
</dbReference>
<evidence type="ECO:0000259" key="5">
    <source>
        <dbReference type="Pfam" id="PF25989"/>
    </source>
</evidence>
<feature type="chain" id="PRO_5038558432" evidence="3">
    <location>
        <begin position="20"/>
        <end position="393"/>
    </location>
</feature>
<dbReference type="Gene3D" id="2.40.420.20">
    <property type="match status" value="1"/>
</dbReference>
<dbReference type="RefSeq" id="WP_132370797.1">
    <property type="nucleotide sequence ID" value="NZ_SMAN01000002.1"/>
</dbReference>
<evidence type="ECO:0000256" key="2">
    <source>
        <dbReference type="SAM" id="MobiDB-lite"/>
    </source>
</evidence>
<dbReference type="Pfam" id="PF25917">
    <property type="entry name" value="BSH_RND"/>
    <property type="match status" value="1"/>
</dbReference>
<dbReference type="InterPro" id="IPR006143">
    <property type="entry name" value="RND_pump_MFP"/>
</dbReference>
<accession>A0A4R3ND97</accession>
<dbReference type="Pfam" id="PF25989">
    <property type="entry name" value="YknX_C"/>
    <property type="match status" value="1"/>
</dbReference>
<dbReference type="OrthoDB" id="2456449at2"/>
<dbReference type="GO" id="GO:0015562">
    <property type="term" value="F:efflux transmembrane transporter activity"/>
    <property type="evidence" value="ECO:0007669"/>
    <property type="project" value="TreeGrafter"/>
</dbReference>
<proteinExistence type="inferred from homology"/>
<dbReference type="InterPro" id="IPR058625">
    <property type="entry name" value="MdtA-like_BSH"/>
</dbReference>
<feature type="signal peptide" evidence="3">
    <location>
        <begin position="1"/>
        <end position="19"/>
    </location>
</feature>
<evidence type="ECO:0000313" key="6">
    <source>
        <dbReference type="EMBL" id="TCT26440.1"/>
    </source>
</evidence>
<dbReference type="Gene3D" id="2.40.30.170">
    <property type="match status" value="1"/>
</dbReference>
<dbReference type="AlphaFoldDB" id="A0A4R3ND97"/>
<dbReference type="PROSITE" id="PS51257">
    <property type="entry name" value="PROKAR_LIPOPROTEIN"/>
    <property type="match status" value="1"/>
</dbReference>
<dbReference type="Gene3D" id="2.40.50.100">
    <property type="match status" value="1"/>
</dbReference>
<dbReference type="GO" id="GO:1990281">
    <property type="term" value="C:efflux pump complex"/>
    <property type="evidence" value="ECO:0007669"/>
    <property type="project" value="TreeGrafter"/>
</dbReference>
<evidence type="ECO:0000259" key="4">
    <source>
        <dbReference type="Pfam" id="PF25917"/>
    </source>
</evidence>
<organism evidence="6 7">
    <name type="scientific">Melghiribacillus thermohalophilus</name>
    <dbReference type="NCBI Taxonomy" id="1324956"/>
    <lineage>
        <taxon>Bacteria</taxon>
        <taxon>Bacillati</taxon>
        <taxon>Bacillota</taxon>
        <taxon>Bacilli</taxon>
        <taxon>Bacillales</taxon>
        <taxon>Bacillaceae</taxon>
        <taxon>Melghiribacillus</taxon>
    </lineage>
</organism>
<dbReference type="PANTHER" id="PTHR30469:SF15">
    <property type="entry name" value="HLYD FAMILY OF SECRETION PROTEINS"/>
    <property type="match status" value="1"/>
</dbReference>